<dbReference type="RefSeq" id="WP_273595606.1">
    <property type="nucleotide sequence ID" value="NZ_JAQQXS010000003.1"/>
</dbReference>
<keyword evidence="1" id="KW-0560">Oxidoreductase</keyword>
<dbReference type="InterPro" id="IPR028971">
    <property type="entry name" value="NAD-GDH_cat"/>
</dbReference>
<dbReference type="Pfam" id="PF21079">
    <property type="entry name" value="GDH_HM2"/>
    <property type="match status" value="1"/>
</dbReference>
<dbReference type="InterPro" id="IPR049056">
    <property type="entry name" value="NAD_Glu_DH_HM3"/>
</dbReference>
<dbReference type="PANTHER" id="PTHR43403:SF1">
    <property type="entry name" value="NAD-SPECIFIC GLUTAMATE DEHYDROGENASE"/>
    <property type="match status" value="1"/>
</dbReference>
<evidence type="ECO:0000259" key="4">
    <source>
        <dbReference type="Pfam" id="PF21075"/>
    </source>
</evidence>
<dbReference type="InterPro" id="IPR046346">
    <property type="entry name" value="Aminoacid_DH-like_N_sf"/>
</dbReference>
<accession>A0ABT5KQ41</accession>
<dbReference type="EMBL" id="JAQQXS010000003">
    <property type="protein sequence ID" value="MDC8784493.1"/>
    <property type="molecule type" value="Genomic_DNA"/>
</dbReference>
<organism evidence="7 8">
    <name type="scientific">Roseateles koreensis</name>
    <dbReference type="NCBI Taxonomy" id="2987526"/>
    <lineage>
        <taxon>Bacteria</taxon>
        <taxon>Pseudomonadati</taxon>
        <taxon>Pseudomonadota</taxon>
        <taxon>Betaproteobacteria</taxon>
        <taxon>Burkholderiales</taxon>
        <taxon>Sphaerotilaceae</taxon>
        <taxon>Roseateles</taxon>
    </lineage>
</organism>
<comment type="caution">
    <text evidence="7">The sequence shown here is derived from an EMBL/GenBank/DDBJ whole genome shotgun (WGS) entry which is preliminary data.</text>
</comment>
<dbReference type="Gene3D" id="3.40.50.720">
    <property type="entry name" value="NAD(P)-binding Rossmann-like Domain"/>
    <property type="match status" value="1"/>
</dbReference>
<dbReference type="Pfam" id="PF21076">
    <property type="entry name" value="GDH_ACT2"/>
    <property type="match status" value="1"/>
</dbReference>
<name>A0ABT5KQ41_9BURK</name>
<dbReference type="InterPro" id="IPR049058">
    <property type="entry name" value="NAD_Glu_DH_HM2"/>
</dbReference>
<dbReference type="Pfam" id="PF05088">
    <property type="entry name" value="Bac_GDH_CD"/>
    <property type="match status" value="1"/>
</dbReference>
<dbReference type="Pfam" id="PF21077">
    <property type="entry name" value="GDH_ACT3"/>
    <property type="match status" value="1"/>
</dbReference>
<evidence type="ECO:0000259" key="5">
    <source>
        <dbReference type="Pfam" id="PF21076"/>
    </source>
</evidence>
<dbReference type="InterPro" id="IPR049059">
    <property type="entry name" value="NAD_Glu_DH_HM1"/>
</dbReference>
<evidence type="ECO:0000313" key="7">
    <source>
        <dbReference type="EMBL" id="MDC8784493.1"/>
    </source>
</evidence>
<reference evidence="7 8" key="1">
    <citation type="submission" date="2022-10" db="EMBL/GenBank/DDBJ databases">
        <title>paucibacter sp. hw8 Genome sequencing.</title>
        <authorList>
            <person name="Park S."/>
        </authorList>
    </citation>
    <scope>NUCLEOTIDE SEQUENCE [LARGE SCALE GENOMIC DNA]</scope>
    <source>
        <strain evidence="8">hw8</strain>
    </source>
</reference>
<dbReference type="InterPro" id="IPR048381">
    <property type="entry name" value="GDH_C"/>
</dbReference>
<dbReference type="InterPro" id="IPR036291">
    <property type="entry name" value="NAD(P)-bd_dom_sf"/>
</dbReference>
<dbReference type="Pfam" id="PF21078">
    <property type="entry name" value="GDH_HM3"/>
    <property type="match status" value="1"/>
</dbReference>
<feature type="domain" description="NAD-glutamate dehydrogenase catalytic" evidence="2">
    <location>
        <begin position="739"/>
        <end position="1238"/>
    </location>
</feature>
<dbReference type="SUPFAM" id="SSF53223">
    <property type="entry name" value="Aminoacid dehydrogenase-like, N-terminal domain"/>
    <property type="match status" value="1"/>
</dbReference>
<dbReference type="PIRSF" id="PIRSF036761">
    <property type="entry name" value="GDH_Mll4104"/>
    <property type="match status" value="1"/>
</dbReference>
<dbReference type="SUPFAM" id="SSF51735">
    <property type="entry name" value="NAD(P)-binding Rossmann-fold domains"/>
    <property type="match status" value="1"/>
</dbReference>
<dbReference type="InterPro" id="IPR049064">
    <property type="entry name" value="NAD_Glu_DH_ACT3"/>
</dbReference>
<dbReference type="InterPro" id="IPR007780">
    <property type="entry name" value="NAD_Glu_DH_bac"/>
</dbReference>
<evidence type="ECO:0000259" key="6">
    <source>
        <dbReference type="Pfam" id="PF21077"/>
    </source>
</evidence>
<feature type="domain" description="NAD-specific glutamate dehydrogenase C-terminal" evidence="3">
    <location>
        <begin position="1284"/>
        <end position="1611"/>
    </location>
</feature>
<keyword evidence="8" id="KW-1185">Reference proteome</keyword>
<dbReference type="Pfam" id="PF21074">
    <property type="entry name" value="GDH_C"/>
    <property type="match status" value="1"/>
</dbReference>
<dbReference type="InterPro" id="IPR049062">
    <property type="entry name" value="NAD_Glu_DH_ACT2"/>
</dbReference>
<feature type="domain" description="NAD-glutamate dehydrogenase ACT2" evidence="5">
    <location>
        <begin position="412"/>
        <end position="501"/>
    </location>
</feature>
<feature type="domain" description="NAD-glutamate dehydrogenase ACT3" evidence="6">
    <location>
        <begin position="557"/>
        <end position="642"/>
    </location>
</feature>
<protein>
    <submittedName>
        <fullName evidence="7">NAD-glutamate dehydrogenase</fullName>
    </submittedName>
</protein>
<feature type="domain" description="NAD-glutamate dehydrogenase N-terminal ACT1" evidence="4">
    <location>
        <begin position="36"/>
        <end position="179"/>
    </location>
</feature>
<gene>
    <name evidence="7" type="ORF">PRZ01_04730</name>
</gene>
<dbReference type="PANTHER" id="PTHR43403">
    <property type="entry name" value="NAD-SPECIFIC GLUTAMATE DEHYDROGENASE"/>
    <property type="match status" value="1"/>
</dbReference>
<sequence length="1614" mass="177703">MTDPQDLLQRERIEAVLALAAQHPSATQYKGMIDGFGREYFARQDPEDLQARTPEDLLGALLAHLQLGDRRLPGQTLVRALSPSMAEHGWASRHTVIDIVNDDMPFLVDTTTMEINRHGLTLHLLVHPIFAVERDAEGQLLSIRPRHAGDTSAATQRESWMHIEVDRLVDSQQRHDLVSGIEQVLADVRRAVQDWQAMVTALRTAMLELERDIPGLPPEQVRENRAFLEWLADDHMTLLGYRQHELITQDGGDALRLVPGSGLGLLRETTEEKLSASFAQLPANARAMARAQQPMLLITKANTRSTVHRPGYTDYVGIKRYDAAGQVIGEHRFIGLFTSTAYSARVSETPLLRGRTQAITERAGLPPGGHLAKALQHILETYPRDDLFQISDDELFETSLGILALGERQRLRLFVCHDPFERFVSCLVYVPREAYSTDLRIKFQAILMAVLKGSSAEFDVQLSNAVLARIHFTVRTTPGELPHYDKREVEAKLAAAARRWDDELRDALIDAEGEARGLELYKRWAGGFPLGYRERVSARAAVPDVLKFASLTPASPLALALYRPMGAQASKLGFKVYHHGPAVVLSDSLPMLEHMGVRVFGEANYRIVSSQGALEADAEAVQISLHDFELQAQAAEDIDPDALSRLFEDTFARVFKGEVENDDLNRLVLRAGLSCDDIVVLRAYAKYLRQIGFALSQSAIEATLAAHPRIARMLVTLFKLRFHPDSHDEQGATAQVNGIEKALEKVSNLQDDRVLRQLLALVQATLRTNFWRTGPGHSGEAGPRRPFLSFKFDSARVPGLPAPRPLYEIFVYSPRFEGIHLRGGKVARGGLRWSDRPEDFRTEVLGLVKAQMVKNTVIVPVGSKGGFVLKKAPPSSDREAFMKEGVACYQDYLRALLDLTDNLSAGQVVPPPQVVRKDADDPYLVVAADKGTATFSDYANAVSAEYGHWLGDAFASGGSVGYDHKAMGITARGAWESVKRHFREVGLDTQTTAFTVVGVGDMSGDVFGNGMLLSRHIRLLAAFDHRHVFIDPNPDTALSFAERERLFKLPRSAWTDYDASLISAGGGVWARSEKSIPISPQAQAALGITVDRLPPNDLLSAILKAPVDLLYNGGIGTYIKASTESHAEVGDRANDGLRIDGAELRCKVVGEGGNLGATQRGRIEAALNGVSLNTDAIDNSAGVDTSDHEVNIKILLGLAMGDGEMTLKQRNTLLPQMTEEVAGLVLRDNYFQTQALSIARRQGVSVIDAQARFIRFLERKGQLNRAIEFLPSDEQIEERKARGVGLSNPELAVLLAYSKMWLSDELMASDLPEDAWIGTAVERYFPALLREKFAGYIPRHPLKREIIVTHVLNSMLNRVGPTFVHRMTEATGSKAAQVVRAYLATREVFGYVSLWLQIEALDNRVPDAVQAEMIEELGRLGQQATTWFLRSRRLGEPMGQVFSRFTPAVDVMRTRLADAPSLATAQAWTEAGVPAALAHAVAQAERLYAALDIAEVADTCQRSLDEVAEVHASLGERLGLARLHQQIAALPADSYWQTQAKMALGDDLAGLQRGIAVDVLNGGQGAAPHILSDWEQRKGEALERAGRLLSELGEAKGVDLAMVSVALRELRNLA</sequence>
<evidence type="ECO:0000256" key="1">
    <source>
        <dbReference type="ARBA" id="ARBA00023002"/>
    </source>
</evidence>
<dbReference type="Pfam" id="PF21073">
    <property type="entry name" value="GDH_HM1"/>
    <property type="match status" value="1"/>
</dbReference>
<dbReference type="InterPro" id="IPR024727">
    <property type="entry name" value="NAD_Glu_DH_N_ACT1"/>
</dbReference>
<evidence type="ECO:0000259" key="2">
    <source>
        <dbReference type="Pfam" id="PF05088"/>
    </source>
</evidence>
<proteinExistence type="predicted"/>
<dbReference type="Pfam" id="PF21075">
    <property type="entry name" value="GDH_ACT1"/>
    <property type="match status" value="1"/>
</dbReference>
<dbReference type="Proteomes" id="UP001219862">
    <property type="component" value="Unassembled WGS sequence"/>
</dbReference>
<evidence type="ECO:0000313" key="8">
    <source>
        <dbReference type="Proteomes" id="UP001219862"/>
    </source>
</evidence>
<evidence type="ECO:0000259" key="3">
    <source>
        <dbReference type="Pfam" id="PF21074"/>
    </source>
</evidence>